<dbReference type="KEGG" id="sti:Sthe_0902"/>
<feature type="domain" description="Carboxymuconolactone decarboxylase-like" evidence="1">
    <location>
        <begin position="43"/>
        <end position="122"/>
    </location>
</feature>
<proteinExistence type="predicted"/>
<dbReference type="AlphaFoldDB" id="D1C272"/>
<dbReference type="InParanoid" id="D1C272"/>
<dbReference type="Pfam" id="PF02627">
    <property type="entry name" value="CMD"/>
    <property type="match status" value="1"/>
</dbReference>
<dbReference type="HOGENOM" id="CLU_1874125_0_0_0"/>
<protein>
    <submittedName>
        <fullName evidence="2">Carboxymuconolactone decarboxylase</fullName>
    </submittedName>
</protein>
<dbReference type="STRING" id="479434.Sthe_0902"/>
<keyword evidence="3" id="KW-1185">Reference proteome</keyword>
<dbReference type="Gene3D" id="1.20.1290.10">
    <property type="entry name" value="AhpD-like"/>
    <property type="match status" value="1"/>
</dbReference>
<accession>D1C272</accession>
<reference evidence="3" key="1">
    <citation type="submission" date="2009-11" db="EMBL/GenBank/DDBJ databases">
        <title>The complete chromosome 1 of Sphaerobacter thermophilus DSM 20745.</title>
        <authorList>
            <person name="Lucas S."/>
            <person name="Copeland A."/>
            <person name="Lapidus A."/>
            <person name="Glavina del Rio T."/>
            <person name="Dalin E."/>
            <person name="Tice H."/>
            <person name="Bruce D."/>
            <person name="Goodwin L."/>
            <person name="Pitluck S."/>
            <person name="Kyrpides N."/>
            <person name="Mavromatis K."/>
            <person name="Ivanova N."/>
            <person name="Mikhailova N."/>
            <person name="LaButti K.M."/>
            <person name="Clum A."/>
            <person name="Sun H.I."/>
            <person name="Brettin T."/>
            <person name="Detter J.C."/>
            <person name="Han C."/>
            <person name="Larimer F."/>
            <person name="Land M."/>
            <person name="Hauser L."/>
            <person name="Markowitz V."/>
            <person name="Cheng J.F."/>
            <person name="Hugenholtz P."/>
            <person name="Woyke T."/>
            <person name="Wu D."/>
            <person name="Steenblock K."/>
            <person name="Schneider S."/>
            <person name="Pukall R."/>
            <person name="Goeker M."/>
            <person name="Klenk H.P."/>
            <person name="Eisen J.A."/>
        </authorList>
    </citation>
    <scope>NUCLEOTIDE SEQUENCE [LARGE SCALE GENOMIC DNA]</scope>
    <source>
        <strain evidence="3">ATCC 49802 / DSM 20745 / S 6022</strain>
    </source>
</reference>
<dbReference type="InterPro" id="IPR029032">
    <property type="entry name" value="AhpD-like"/>
</dbReference>
<gene>
    <name evidence="2" type="ordered locus">Sthe_0902</name>
</gene>
<dbReference type="EMBL" id="CP001823">
    <property type="protein sequence ID" value="ACZ38339.1"/>
    <property type="molecule type" value="Genomic_DNA"/>
</dbReference>
<dbReference type="SUPFAM" id="SSF69118">
    <property type="entry name" value="AhpD-like"/>
    <property type="match status" value="1"/>
</dbReference>
<organism evidence="2 3">
    <name type="scientific">Sphaerobacter thermophilus (strain ATCC 49802 / DSM 20745 / KCCM 41009 / NCIMB 13125 / S 6022)</name>
    <dbReference type="NCBI Taxonomy" id="479434"/>
    <lineage>
        <taxon>Bacteria</taxon>
        <taxon>Pseudomonadati</taxon>
        <taxon>Thermomicrobiota</taxon>
        <taxon>Thermomicrobia</taxon>
        <taxon>Sphaerobacterales</taxon>
        <taxon>Sphaerobacterineae</taxon>
        <taxon>Sphaerobacteraceae</taxon>
        <taxon>Sphaerobacter</taxon>
    </lineage>
</organism>
<dbReference type="RefSeq" id="WP_012871386.1">
    <property type="nucleotide sequence ID" value="NC_013523.1"/>
</dbReference>
<name>D1C272_SPHTD</name>
<dbReference type="eggNOG" id="COG2128">
    <property type="taxonomic scope" value="Bacteria"/>
</dbReference>
<evidence type="ECO:0000313" key="3">
    <source>
        <dbReference type="Proteomes" id="UP000002027"/>
    </source>
</evidence>
<dbReference type="Proteomes" id="UP000002027">
    <property type="component" value="Chromosome 1"/>
</dbReference>
<reference evidence="2 3" key="2">
    <citation type="journal article" date="2010" name="Stand. Genomic Sci.">
        <title>Complete genome sequence of Desulfohalobium retbaense type strain (HR(100)).</title>
        <authorList>
            <person name="Spring S."/>
            <person name="Nolan M."/>
            <person name="Lapidus A."/>
            <person name="Glavina Del Rio T."/>
            <person name="Copeland A."/>
            <person name="Tice H."/>
            <person name="Cheng J.F."/>
            <person name="Lucas S."/>
            <person name="Land M."/>
            <person name="Chen F."/>
            <person name="Bruce D."/>
            <person name="Goodwin L."/>
            <person name="Pitluck S."/>
            <person name="Ivanova N."/>
            <person name="Mavromatis K."/>
            <person name="Mikhailova N."/>
            <person name="Pati A."/>
            <person name="Chen A."/>
            <person name="Palaniappan K."/>
            <person name="Hauser L."/>
            <person name="Chang Y.J."/>
            <person name="Jeffries C.D."/>
            <person name="Munk C."/>
            <person name="Kiss H."/>
            <person name="Chain P."/>
            <person name="Han C."/>
            <person name="Brettin T."/>
            <person name="Detter J.C."/>
            <person name="Schuler E."/>
            <person name="Goker M."/>
            <person name="Rohde M."/>
            <person name="Bristow J."/>
            <person name="Eisen J.A."/>
            <person name="Markowitz V."/>
            <person name="Hugenholtz P."/>
            <person name="Kyrpides N.C."/>
            <person name="Klenk H.P."/>
        </authorList>
    </citation>
    <scope>NUCLEOTIDE SEQUENCE [LARGE SCALE GENOMIC DNA]</scope>
    <source>
        <strain evidence="3">ATCC 49802 / DSM 20745 / S 6022</strain>
    </source>
</reference>
<evidence type="ECO:0000313" key="2">
    <source>
        <dbReference type="EMBL" id="ACZ38339.1"/>
    </source>
</evidence>
<dbReference type="InterPro" id="IPR003779">
    <property type="entry name" value="CMD-like"/>
</dbReference>
<dbReference type="GO" id="GO:0051920">
    <property type="term" value="F:peroxiredoxin activity"/>
    <property type="evidence" value="ECO:0007669"/>
    <property type="project" value="InterPro"/>
</dbReference>
<sequence>MATLKMVPEEQAPEEVRAAYEQIKAGFGAGRVPAIYKVLANNPRLLAAAVENRARIMDEGELDPVLKEWLAWATVTLANNAFGVKVHTARLKKLGVTDAQIIEGLSVLQYFTGISAVINGLAMDDDVDPEVLAALG</sequence>
<evidence type="ECO:0000259" key="1">
    <source>
        <dbReference type="Pfam" id="PF02627"/>
    </source>
</evidence>